<dbReference type="AlphaFoldDB" id="A0AA46AFV2"/>
<proteinExistence type="predicted"/>
<dbReference type="EMBL" id="FXTU01000004">
    <property type="protein sequence ID" value="SMP22282.1"/>
    <property type="molecule type" value="Genomic_DNA"/>
</dbReference>
<evidence type="ECO:0000313" key="1">
    <source>
        <dbReference type="EMBL" id="SMP22282.1"/>
    </source>
</evidence>
<protein>
    <submittedName>
        <fullName evidence="1">Uncharacterized protein</fullName>
    </submittedName>
</protein>
<accession>A0AA46AFV2</accession>
<name>A0AA46AFV2_9BACL</name>
<evidence type="ECO:0000313" key="2">
    <source>
        <dbReference type="Proteomes" id="UP001157946"/>
    </source>
</evidence>
<sequence>MITFDPKKLKEVMINEEGYTESEYYFQLKVLERLDEKLQEPFDLWLYERKISTDFNVEGITLELIMKKHHCTFLSALATMNTYLNNTEKAKRFFTQPTHLVN</sequence>
<gene>
    <name evidence="1" type="ORF">SAMN06265361_10430</name>
</gene>
<comment type="caution">
    <text evidence="1">The sequence shown here is derived from an EMBL/GenBank/DDBJ whole genome shotgun (WGS) entry which is preliminary data.</text>
</comment>
<dbReference type="RefSeq" id="WP_284724334.1">
    <property type="nucleotide sequence ID" value="NZ_FXTU01000004.1"/>
</dbReference>
<organism evidence="1 2">
    <name type="scientific">Laceyella tengchongensis</name>
    <dbReference type="NCBI Taxonomy" id="574699"/>
    <lineage>
        <taxon>Bacteria</taxon>
        <taxon>Bacillati</taxon>
        <taxon>Bacillota</taxon>
        <taxon>Bacilli</taxon>
        <taxon>Bacillales</taxon>
        <taxon>Thermoactinomycetaceae</taxon>
        <taxon>Laceyella</taxon>
    </lineage>
</organism>
<reference evidence="1" key="1">
    <citation type="submission" date="2017-05" db="EMBL/GenBank/DDBJ databases">
        <authorList>
            <person name="Varghese N."/>
            <person name="Submissions S."/>
        </authorList>
    </citation>
    <scope>NUCLEOTIDE SEQUENCE</scope>
    <source>
        <strain evidence="1">DSM 45262</strain>
    </source>
</reference>
<keyword evidence="2" id="KW-1185">Reference proteome</keyword>
<dbReference type="Proteomes" id="UP001157946">
    <property type="component" value="Unassembled WGS sequence"/>
</dbReference>